<dbReference type="PROSITE" id="PS50231">
    <property type="entry name" value="RICIN_B_LECTIN"/>
    <property type="match status" value="1"/>
</dbReference>
<accession>A0A7W7SWT1</accession>
<organism evidence="2 3">
    <name type="scientific">Micromonospora polyrhachis</name>
    <dbReference type="NCBI Taxonomy" id="1282883"/>
    <lineage>
        <taxon>Bacteria</taxon>
        <taxon>Bacillati</taxon>
        <taxon>Actinomycetota</taxon>
        <taxon>Actinomycetes</taxon>
        <taxon>Micromonosporales</taxon>
        <taxon>Micromonosporaceae</taxon>
        <taxon>Micromonospora</taxon>
    </lineage>
</organism>
<dbReference type="Gene3D" id="2.80.10.50">
    <property type="match status" value="3"/>
</dbReference>
<evidence type="ECO:0000313" key="2">
    <source>
        <dbReference type="EMBL" id="MBB4962376.1"/>
    </source>
</evidence>
<evidence type="ECO:0000259" key="1">
    <source>
        <dbReference type="SMART" id="SM00458"/>
    </source>
</evidence>
<dbReference type="AlphaFoldDB" id="A0A7W7SWT1"/>
<dbReference type="CDD" id="cd00161">
    <property type="entry name" value="beta-trefoil_Ricin-like"/>
    <property type="match status" value="1"/>
</dbReference>
<dbReference type="RefSeq" id="WP_184538548.1">
    <property type="nucleotide sequence ID" value="NZ_JACHJW010000001.1"/>
</dbReference>
<comment type="caution">
    <text evidence="2">The sequence shown here is derived from an EMBL/GenBank/DDBJ whole genome shotgun (WGS) entry which is preliminary data.</text>
</comment>
<dbReference type="SUPFAM" id="SSF50370">
    <property type="entry name" value="Ricin B-like lectins"/>
    <property type="match status" value="1"/>
</dbReference>
<protein>
    <recommendedName>
        <fullName evidence="1">Ricin B lectin domain-containing protein</fullName>
    </recommendedName>
</protein>
<dbReference type="Proteomes" id="UP000578819">
    <property type="component" value="Unassembled WGS sequence"/>
</dbReference>
<dbReference type="Pfam" id="PF00652">
    <property type="entry name" value="Ricin_B_lectin"/>
    <property type="match status" value="1"/>
</dbReference>
<dbReference type="EMBL" id="JACHJW010000001">
    <property type="protein sequence ID" value="MBB4962376.1"/>
    <property type="molecule type" value="Genomic_DNA"/>
</dbReference>
<proteinExistence type="predicted"/>
<gene>
    <name evidence="2" type="ORF">FHR38_006109</name>
</gene>
<reference evidence="2 3" key="1">
    <citation type="submission" date="2020-08" db="EMBL/GenBank/DDBJ databases">
        <title>Sequencing the genomes of 1000 actinobacteria strains.</title>
        <authorList>
            <person name="Klenk H.-P."/>
        </authorList>
    </citation>
    <scope>NUCLEOTIDE SEQUENCE [LARGE SCALE GENOMIC DNA]</scope>
    <source>
        <strain evidence="2 3">DSM 45886</strain>
    </source>
</reference>
<sequence>MARTPNNNPHHTRQPGRQRPLLLAAIVLATTGLTLAATLQPAHAQAHRTDSSQPASMAKVVPDNQPMALGDLSELPAVGTPQSEATTQASYFFQYVRNYYGGQCLDGDRNTIPRNGAIVQLWACNGWTNQGWILTQVGGLPTGYYTIRNNYGGQCLDGDRNTIPRNGAIVQLWACNGWTNQVWVWNGTTFRNYYGGQCLDGDRNTIPRNGSKVQLWACNGWTNQGWTLRN</sequence>
<keyword evidence="3" id="KW-1185">Reference proteome</keyword>
<name>A0A7W7SWT1_9ACTN</name>
<evidence type="ECO:0000313" key="3">
    <source>
        <dbReference type="Proteomes" id="UP000578819"/>
    </source>
</evidence>
<feature type="domain" description="Ricin B lectin" evidence="1">
    <location>
        <begin position="91"/>
        <end position="229"/>
    </location>
</feature>
<dbReference type="InterPro" id="IPR000772">
    <property type="entry name" value="Ricin_B_lectin"/>
</dbReference>
<dbReference type="SMART" id="SM00458">
    <property type="entry name" value="RICIN"/>
    <property type="match status" value="1"/>
</dbReference>
<dbReference type="InterPro" id="IPR035992">
    <property type="entry name" value="Ricin_B-like_lectins"/>
</dbReference>